<dbReference type="GO" id="GO:0005737">
    <property type="term" value="C:cytoplasm"/>
    <property type="evidence" value="ECO:0007669"/>
    <property type="project" value="TreeGrafter"/>
</dbReference>
<evidence type="ECO:0000313" key="9">
    <source>
        <dbReference type="EMBL" id="EFC39825.1"/>
    </source>
</evidence>
<dbReference type="GO" id="GO:0005524">
    <property type="term" value="F:ATP binding"/>
    <property type="evidence" value="ECO:0007669"/>
    <property type="project" value="UniProtKB-UniRule"/>
</dbReference>
<comment type="similarity">
    <text evidence="5">Belongs to the protein kinase superfamily. Ser/Thr protein kinase family. GCN2 subfamily.</text>
</comment>
<dbReference type="EMBL" id="GG738896">
    <property type="protein sequence ID" value="EFC39825.1"/>
    <property type="molecule type" value="Genomic_DNA"/>
</dbReference>
<evidence type="ECO:0000256" key="3">
    <source>
        <dbReference type="ARBA" id="ARBA00022777"/>
    </source>
</evidence>
<dbReference type="SMART" id="SM00220">
    <property type="entry name" value="S_TKc"/>
    <property type="match status" value="1"/>
</dbReference>
<accession>D2VTA5</accession>
<dbReference type="InterPro" id="IPR000719">
    <property type="entry name" value="Prot_kinase_dom"/>
</dbReference>
<dbReference type="PANTHER" id="PTHR11042">
    <property type="entry name" value="EUKARYOTIC TRANSLATION INITIATION FACTOR 2-ALPHA KINASE EIF2-ALPHA KINASE -RELATED"/>
    <property type="match status" value="1"/>
</dbReference>
<evidence type="ECO:0000256" key="4">
    <source>
        <dbReference type="ARBA" id="ARBA00022840"/>
    </source>
</evidence>
<feature type="region of interest" description="Disordered" evidence="7">
    <location>
        <begin position="616"/>
        <end position="640"/>
    </location>
</feature>
<keyword evidence="1" id="KW-0808">Transferase</keyword>
<feature type="compositionally biased region" description="Acidic residues" evidence="7">
    <location>
        <begin position="620"/>
        <end position="640"/>
    </location>
</feature>
<dbReference type="Proteomes" id="UP000006671">
    <property type="component" value="Unassembled WGS sequence"/>
</dbReference>
<evidence type="ECO:0000256" key="5">
    <source>
        <dbReference type="ARBA" id="ARBA00037982"/>
    </source>
</evidence>
<evidence type="ECO:0000256" key="2">
    <source>
        <dbReference type="ARBA" id="ARBA00022741"/>
    </source>
</evidence>
<dbReference type="VEuPathDB" id="AmoebaDB:NAEGRDRAFT_72231"/>
<reference evidence="9 10" key="1">
    <citation type="journal article" date="2010" name="Cell">
        <title>The genome of Naegleria gruberi illuminates early eukaryotic versatility.</title>
        <authorList>
            <person name="Fritz-Laylin L.K."/>
            <person name="Prochnik S.E."/>
            <person name="Ginger M.L."/>
            <person name="Dacks J.B."/>
            <person name="Carpenter M.L."/>
            <person name="Field M.C."/>
            <person name="Kuo A."/>
            <person name="Paredez A."/>
            <person name="Chapman J."/>
            <person name="Pham J."/>
            <person name="Shu S."/>
            <person name="Neupane R."/>
            <person name="Cipriano M."/>
            <person name="Mancuso J."/>
            <person name="Tu H."/>
            <person name="Salamov A."/>
            <person name="Lindquist E."/>
            <person name="Shapiro H."/>
            <person name="Lucas S."/>
            <person name="Grigoriev I.V."/>
            <person name="Cande W.Z."/>
            <person name="Fulton C."/>
            <person name="Rokhsar D.S."/>
            <person name="Dawson S.C."/>
        </authorList>
    </citation>
    <scope>NUCLEOTIDE SEQUENCE [LARGE SCALE GENOMIC DNA]</scope>
    <source>
        <strain evidence="9 10">NEG-M</strain>
    </source>
</reference>
<evidence type="ECO:0000313" key="10">
    <source>
        <dbReference type="Proteomes" id="UP000006671"/>
    </source>
</evidence>
<feature type="binding site" evidence="6">
    <location>
        <position position="284"/>
    </location>
    <ligand>
        <name>ATP</name>
        <dbReference type="ChEBI" id="CHEBI:30616"/>
    </ligand>
</feature>
<feature type="compositionally biased region" description="Low complexity" evidence="7">
    <location>
        <begin position="7"/>
        <end position="22"/>
    </location>
</feature>
<dbReference type="Pfam" id="PF00069">
    <property type="entry name" value="Pkinase"/>
    <property type="match status" value="1"/>
</dbReference>
<dbReference type="InterPro" id="IPR025197">
    <property type="entry name" value="DUF4116"/>
</dbReference>
<dbReference type="InterPro" id="IPR011009">
    <property type="entry name" value="Kinase-like_dom_sf"/>
</dbReference>
<sequence length="640" mass="72852">MNSSIQDNTDNADNTDTNSGTNSELMNCSYDEKQIFSETNNDDENCSTLQQAGNVIESEDNDDNSLTVAAAEQLLNKMEDDINEGIETINQSLEGIDCCTTIQQSIDLPSTSNAANCTTINMNNDKSFFHHRDDDDDVITCTEKNESNCTIEQKDHQGNKRKHEGCLDNLPKKSKVEHNSNRTIASLLKIDKNPAKYIVPLLQQTNAEKYHTGCVNEVLSYLNKFSNGISEDEIINTDTLDEYQDNDTKIWHAEKIGEGSFGCVLRVTKRNESTLKNEFVRVVKIIPNATMGVSEAVKGARLTHPNVVKVHHAMLIRYICCIEMEYIEGGSLANYIKFNCKKFTIHKDTVKNMLFQCLEVLLLMKQHEIVHSDIKPDNIMVRESFDIAIGDFGVSLQNQTMSSQTLGGSKRYMEPKLKANFNTDEFKPDFSTDLYSLGMTFEELIANSPRNNKVHECIQGLKSKDSSQRIKACYEFASEIIVKENRNFNNIWFNEEEMKPHLRELRKQLILEEMTSYKDFKKATKNDPSLLSEKQFILNALCKIHEWEIITLIDDSLKSDKEIVMTAIKERGSSAVQDVLEELDPYYVLSDEKCLNQISEILADDPESKYEISEMYGIDFSDEEDMDNSDNDDDDDENSD</sequence>
<dbReference type="InterPro" id="IPR008271">
    <property type="entry name" value="Ser/Thr_kinase_AS"/>
</dbReference>
<dbReference type="Gene3D" id="1.10.510.10">
    <property type="entry name" value="Transferase(Phosphotransferase) domain 1"/>
    <property type="match status" value="1"/>
</dbReference>
<dbReference type="RefSeq" id="XP_002672569.1">
    <property type="nucleotide sequence ID" value="XM_002672523.1"/>
</dbReference>
<dbReference type="PROSITE" id="PS50011">
    <property type="entry name" value="PROTEIN_KINASE_DOM"/>
    <property type="match status" value="1"/>
</dbReference>
<dbReference type="PANTHER" id="PTHR11042:SF190">
    <property type="entry name" value="MITOSIS INHIBITOR PROTEIN KINASE MIK1"/>
    <property type="match status" value="1"/>
</dbReference>
<dbReference type="OrthoDB" id="166708at2759"/>
<dbReference type="AlphaFoldDB" id="D2VTA5"/>
<dbReference type="CDD" id="cd00180">
    <property type="entry name" value="PKc"/>
    <property type="match status" value="1"/>
</dbReference>
<dbReference type="PROSITE" id="PS00107">
    <property type="entry name" value="PROTEIN_KINASE_ATP"/>
    <property type="match status" value="1"/>
</dbReference>
<dbReference type="SUPFAM" id="SSF56112">
    <property type="entry name" value="Protein kinase-like (PK-like)"/>
    <property type="match status" value="1"/>
</dbReference>
<gene>
    <name evidence="9" type="ORF">NAEGRDRAFT_72231</name>
</gene>
<dbReference type="InParanoid" id="D2VTA5"/>
<feature type="region of interest" description="Disordered" evidence="7">
    <location>
        <begin position="1"/>
        <end position="25"/>
    </location>
</feature>
<dbReference type="STRING" id="5762.D2VTA5"/>
<keyword evidence="4 6" id="KW-0067">ATP-binding</keyword>
<protein>
    <submittedName>
        <fullName evidence="9">Predicted protein</fullName>
    </submittedName>
</protein>
<evidence type="ECO:0000259" key="8">
    <source>
        <dbReference type="PROSITE" id="PS50011"/>
    </source>
</evidence>
<dbReference type="eggNOG" id="KOG0198">
    <property type="taxonomic scope" value="Eukaryota"/>
</dbReference>
<keyword evidence="3" id="KW-0418">Kinase</keyword>
<keyword evidence="2 6" id="KW-0547">Nucleotide-binding</keyword>
<proteinExistence type="inferred from homology"/>
<evidence type="ECO:0000256" key="6">
    <source>
        <dbReference type="PROSITE-ProRule" id="PRU10141"/>
    </source>
</evidence>
<evidence type="ECO:0000256" key="7">
    <source>
        <dbReference type="SAM" id="MobiDB-lite"/>
    </source>
</evidence>
<dbReference type="InterPro" id="IPR050339">
    <property type="entry name" value="CC_SR_Kinase"/>
</dbReference>
<name>D2VTA5_NAEGR</name>
<keyword evidence="10" id="KW-1185">Reference proteome</keyword>
<dbReference type="PROSITE" id="PS00108">
    <property type="entry name" value="PROTEIN_KINASE_ST"/>
    <property type="match status" value="1"/>
</dbReference>
<dbReference type="InterPro" id="IPR017441">
    <property type="entry name" value="Protein_kinase_ATP_BS"/>
</dbReference>
<evidence type="ECO:0000256" key="1">
    <source>
        <dbReference type="ARBA" id="ARBA00022679"/>
    </source>
</evidence>
<dbReference type="GO" id="GO:0004672">
    <property type="term" value="F:protein kinase activity"/>
    <property type="evidence" value="ECO:0007669"/>
    <property type="project" value="InterPro"/>
</dbReference>
<dbReference type="Pfam" id="PF13475">
    <property type="entry name" value="DUF4116"/>
    <property type="match status" value="1"/>
</dbReference>
<organism evidence="10">
    <name type="scientific">Naegleria gruberi</name>
    <name type="common">Amoeba</name>
    <dbReference type="NCBI Taxonomy" id="5762"/>
    <lineage>
        <taxon>Eukaryota</taxon>
        <taxon>Discoba</taxon>
        <taxon>Heterolobosea</taxon>
        <taxon>Tetramitia</taxon>
        <taxon>Eutetramitia</taxon>
        <taxon>Vahlkampfiidae</taxon>
        <taxon>Naegleria</taxon>
    </lineage>
</organism>
<dbReference type="GeneID" id="8854309"/>
<dbReference type="KEGG" id="ngr:NAEGRDRAFT_72231"/>
<feature type="domain" description="Protein kinase" evidence="8">
    <location>
        <begin position="250"/>
        <end position="530"/>
    </location>
</feature>
<dbReference type="GO" id="GO:0005634">
    <property type="term" value="C:nucleus"/>
    <property type="evidence" value="ECO:0007669"/>
    <property type="project" value="TreeGrafter"/>
</dbReference>